<comment type="function">
    <text evidence="4">PPIases accelerate the folding of proteins. It catalyzes the cis-trans isomerization of proline imidic peptide bonds in oligopeptides.</text>
</comment>
<evidence type="ECO:0000313" key="7">
    <source>
        <dbReference type="Proteomes" id="UP000652761"/>
    </source>
</evidence>
<evidence type="ECO:0000256" key="4">
    <source>
        <dbReference type="RuleBase" id="RU363019"/>
    </source>
</evidence>
<dbReference type="PRINTS" id="PR00153">
    <property type="entry name" value="CSAPPISMRASE"/>
</dbReference>
<keyword evidence="2 4" id="KW-0697">Rotamase</keyword>
<name>A0A843TJ67_COLES</name>
<evidence type="ECO:0000256" key="3">
    <source>
        <dbReference type="ARBA" id="ARBA00023235"/>
    </source>
</evidence>
<dbReference type="EMBL" id="NMUH01000087">
    <property type="protein sequence ID" value="MQL71075.1"/>
    <property type="molecule type" value="Genomic_DNA"/>
</dbReference>
<dbReference type="InterPro" id="IPR002130">
    <property type="entry name" value="Cyclophilin-type_PPIase_dom"/>
</dbReference>
<dbReference type="AlphaFoldDB" id="A0A843TJ67"/>
<dbReference type="GO" id="GO:0003755">
    <property type="term" value="F:peptidyl-prolyl cis-trans isomerase activity"/>
    <property type="evidence" value="ECO:0007669"/>
    <property type="project" value="UniProtKB-UniRule"/>
</dbReference>
<dbReference type="InterPro" id="IPR020892">
    <property type="entry name" value="Cyclophilin-type_PPIase_CS"/>
</dbReference>
<dbReference type="GO" id="GO:0006457">
    <property type="term" value="P:protein folding"/>
    <property type="evidence" value="ECO:0007669"/>
    <property type="project" value="InterPro"/>
</dbReference>
<reference evidence="6" key="1">
    <citation type="submission" date="2017-07" db="EMBL/GenBank/DDBJ databases">
        <title>Taro Niue Genome Assembly and Annotation.</title>
        <authorList>
            <person name="Atibalentja N."/>
            <person name="Keating K."/>
            <person name="Fields C.J."/>
        </authorList>
    </citation>
    <scope>NUCLEOTIDE SEQUENCE</scope>
    <source>
        <strain evidence="6">Niue_2</strain>
        <tissue evidence="6">Leaf</tissue>
    </source>
</reference>
<dbReference type="SUPFAM" id="SSF50891">
    <property type="entry name" value="Cyclophilin-like"/>
    <property type="match status" value="1"/>
</dbReference>
<evidence type="ECO:0000313" key="6">
    <source>
        <dbReference type="EMBL" id="MQL71075.1"/>
    </source>
</evidence>
<feature type="domain" description="PPIase cyclophilin-type" evidence="5">
    <location>
        <begin position="89"/>
        <end position="232"/>
    </location>
</feature>
<keyword evidence="3 4" id="KW-0413">Isomerase</keyword>
<dbReference type="EC" id="5.2.1.8" evidence="4"/>
<sequence length="241" mass="26318">MVGVACSQDFRLCNACKPVILTSTSLHAGFSVGIHMVDAYTTQTSIDIDVKLAFGQNSKTCINHAQLIPIYVPYAKAKENLKEVTHKVYFDIEIDGKPAGRITGLFGKVVPKTVENFRALCTGEKGVGKSGKPLHYKGSAFHRIIPSFMIQGGDFTLGDGRGGESIYDVKFADENFKLKHIGPGFLSMANAGPDTNRSQFFITTVTTGWLDGRHVVFGKVLSGMDVVYKMEARVGHRKARL</sequence>
<dbReference type="PANTHER" id="PTHR11071:SF467">
    <property type="entry name" value="PEPTIDYL-PROLYL CIS-TRANS ISOMERASE CYP21-2"/>
    <property type="match status" value="1"/>
</dbReference>
<dbReference type="OrthoDB" id="193499at2759"/>
<dbReference type="PANTHER" id="PTHR11071">
    <property type="entry name" value="PEPTIDYL-PROLYL CIS-TRANS ISOMERASE"/>
    <property type="match status" value="1"/>
</dbReference>
<organism evidence="6 7">
    <name type="scientific">Colocasia esculenta</name>
    <name type="common">Wild taro</name>
    <name type="synonym">Arum esculentum</name>
    <dbReference type="NCBI Taxonomy" id="4460"/>
    <lineage>
        <taxon>Eukaryota</taxon>
        <taxon>Viridiplantae</taxon>
        <taxon>Streptophyta</taxon>
        <taxon>Embryophyta</taxon>
        <taxon>Tracheophyta</taxon>
        <taxon>Spermatophyta</taxon>
        <taxon>Magnoliopsida</taxon>
        <taxon>Liliopsida</taxon>
        <taxon>Araceae</taxon>
        <taxon>Aroideae</taxon>
        <taxon>Colocasieae</taxon>
        <taxon>Colocasia</taxon>
    </lineage>
</organism>
<dbReference type="PROSITE" id="PS00170">
    <property type="entry name" value="CSA_PPIASE_1"/>
    <property type="match status" value="1"/>
</dbReference>
<protein>
    <recommendedName>
        <fullName evidence="4">Peptidyl-prolyl cis-trans isomerase</fullName>
        <shortName evidence="4">PPIase</shortName>
        <ecNumber evidence="4">5.2.1.8</ecNumber>
    </recommendedName>
</protein>
<evidence type="ECO:0000256" key="1">
    <source>
        <dbReference type="ARBA" id="ARBA00007365"/>
    </source>
</evidence>
<comment type="caution">
    <text evidence="6">The sequence shown here is derived from an EMBL/GenBank/DDBJ whole genome shotgun (WGS) entry which is preliminary data.</text>
</comment>
<evidence type="ECO:0000256" key="2">
    <source>
        <dbReference type="ARBA" id="ARBA00023110"/>
    </source>
</evidence>
<dbReference type="GO" id="GO:0016018">
    <property type="term" value="F:cyclosporin A binding"/>
    <property type="evidence" value="ECO:0007669"/>
    <property type="project" value="TreeGrafter"/>
</dbReference>
<comment type="similarity">
    <text evidence="1 4">Belongs to the cyclophilin-type PPIase family.</text>
</comment>
<dbReference type="Pfam" id="PF00160">
    <property type="entry name" value="Pro_isomerase"/>
    <property type="match status" value="1"/>
</dbReference>
<dbReference type="GO" id="GO:0005737">
    <property type="term" value="C:cytoplasm"/>
    <property type="evidence" value="ECO:0007669"/>
    <property type="project" value="TreeGrafter"/>
</dbReference>
<dbReference type="InterPro" id="IPR029000">
    <property type="entry name" value="Cyclophilin-like_dom_sf"/>
</dbReference>
<dbReference type="Proteomes" id="UP000652761">
    <property type="component" value="Unassembled WGS sequence"/>
</dbReference>
<gene>
    <name evidence="6" type="ORF">Taro_003374</name>
</gene>
<dbReference type="FunFam" id="2.40.100.10:FF:000023">
    <property type="entry name" value="Peptidyl-prolyl cis-trans isomerase"/>
    <property type="match status" value="1"/>
</dbReference>
<dbReference type="Gene3D" id="2.40.100.10">
    <property type="entry name" value="Cyclophilin-like"/>
    <property type="match status" value="1"/>
</dbReference>
<dbReference type="PROSITE" id="PS50072">
    <property type="entry name" value="CSA_PPIASE_2"/>
    <property type="match status" value="1"/>
</dbReference>
<comment type="catalytic activity">
    <reaction evidence="4">
        <text>[protein]-peptidylproline (omega=180) = [protein]-peptidylproline (omega=0)</text>
        <dbReference type="Rhea" id="RHEA:16237"/>
        <dbReference type="Rhea" id="RHEA-COMP:10747"/>
        <dbReference type="Rhea" id="RHEA-COMP:10748"/>
        <dbReference type="ChEBI" id="CHEBI:83833"/>
        <dbReference type="ChEBI" id="CHEBI:83834"/>
        <dbReference type="EC" id="5.2.1.8"/>
    </reaction>
</comment>
<evidence type="ECO:0000259" key="5">
    <source>
        <dbReference type="PROSITE" id="PS50072"/>
    </source>
</evidence>
<proteinExistence type="inferred from homology"/>
<accession>A0A843TJ67</accession>
<keyword evidence="7" id="KW-1185">Reference proteome</keyword>